<dbReference type="HOGENOM" id="CLU_2996084_0_0_1"/>
<evidence type="ECO:0000313" key="2">
    <source>
        <dbReference type="Proteomes" id="UP000054549"/>
    </source>
</evidence>
<evidence type="ECO:0000313" key="1">
    <source>
        <dbReference type="EMBL" id="KIL56535.1"/>
    </source>
</evidence>
<dbReference type="InParanoid" id="A0A0C2S1N1"/>
<gene>
    <name evidence="1" type="ORF">M378DRAFT_466174</name>
</gene>
<dbReference type="AlphaFoldDB" id="A0A0C2S1N1"/>
<keyword evidence="2" id="KW-1185">Reference proteome</keyword>
<sequence>MHAFALLFRRVCFGRHHSVKRSDRLVEDVMELIERCHTESQPTMEDVVKEMETWNLT</sequence>
<dbReference type="Proteomes" id="UP000054549">
    <property type="component" value="Unassembled WGS sequence"/>
</dbReference>
<dbReference type="EMBL" id="KN818416">
    <property type="protein sequence ID" value="KIL56535.1"/>
    <property type="molecule type" value="Genomic_DNA"/>
</dbReference>
<organism evidence="1 2">
    <name type="scientific">Amanita muscaria (strain Koide BX008)</name>
    <dbReference type="NCBI Taxonomy" id="946122"/>
    <lineage>
        <taxon>Eukaryota</taxon>
        <taxon>Fungi</taxon>
        <taxon>Dikarya</taxon>
        <taxon>Basidiomycota</taxon>
        <taxon>Agaricomycotina</taxon>
        <taxon>Agaricomycetes</taxon>
        <taxon>Agaricomycetidae</taxon>
        <taxon>Agaricales</taxon>
        <taxon>Pluteineae</taxon>
        <taxon>Amanitaceae</taxon>
        <taxon>Amanita</taxon>
    </lineage>
</organism>
<reference evidence="1 2" key="1">
    <citation type="submission" date="2014-04" db="EMBL/GenBank/DDBJ databases">
        <title>Evolutionary Origins and Diversification of the Mycorrhizal Mutualists.</title>
        <authorList>
            <consortium name="DOE Joint Genome Institute"/>
            <consortium name="Mycorrhizal Genomics Consortium"/>
            <person name="Kohler A."/>
            <person name="Kuo A."/>
            <person name="Nagy L.G."/>
            <person name="Floudas D."/>
            <person name="Copeland A."/>
            <person name="Barry K.W."/>
            <person name="Cichocki N."/>
            <person name="Veneault-Fourrey C."/>
            <person name="LaButti K."/>
            <person name="Lindquist E.A."/>
            <person name="Lipzen A."/>
            <person name="Lundell T."/>
            <person name="Morin E."/>
            <person name="Murat C."/>
            <person name="Riley R."/>
            <person name="Ohm R."/>
            <person name="Sun H."/>
            <person name="Tunlid A."/>
            <person name="Henrissat B."/>
            <person name="Grigoriev I.V."/>
            <person name="Hibbett D.S."/>
            <person name="Martin F."/>
        </authorList>
    </citation>
    <scope>NUCLEOTIDE SEQUENCE [LARGE SCALE GENOMIC DNA]</scope>
    <source>
        <strain evidence="1 2">Koide BX008</strain>
    </source>
</reference>
<protein>
    <submittedName>
        <fullName evidence="1">Uncharacterized protein</fullName>
    </submittedName>
</protein>
<name>A0A0C2S1N1_AMAMK</name>
<proteinExistence type="predicted"/>
<accession>A0A0C2S1N1</accession>